<evidence type="ECO:0000256" key="3">
    <source>
        <dbReference type="ARBA" id="ARBA00022722"/>
    </source>
</evidence>
<proteinExistence type="inferred from homology"/>
<feature type="compositionally biased region" description="Basic and acidic residues" evidence="9">
    <location>
        <begin position="785"/>
        <end position="813"/>
    </location>
</feature>
<keyword evidence="10" id="KW-0812">Transmembrane</keyword>
<comment type="catalytic activity">
    <reaction evidence="1 8">
        <text>Hydrolytically removes 5'-nucleotides successively from the 3'-hydroxy termini of 3'-hydroxy-terminated oligonucleotides.</text>
        <dbReference type="EC" id="3.1.4.1"/>
    </reaction>
</comment>
<accession>A0A0G4FDX5</accession>
<comment type="function">
    <text evidence="8">Nuclease required for the repair of DNA interstrand cross-links (ICL). Acts as a 5'-3' exonuclease that anchors at a cut end of DNA and cleaves DNA successively at every third nucleotide, allowing to excise an ICL from one strand through flanking incisions.</text>
</comment>
<evidence type="ECO:0000256" key="4">
    <source>
        <dbReference type="ARBA" id="ARBA00022723"/>
    </source>
</evidence>
<feature type="compositionally biased region" description="Gly residues" evidence="9">
    <location>
        <begin position="717"/>
        <end position="726"/>
    </location>
</feature>
<feature type="region of interest" description="Disordered" evidence="9">
    <location>
        <begin position="148"/>
        <end position="194"/>
    </location>
</feature>
<dbReference type="SMART" id="SM00990">
    <property type="entry name" value="VRR_NUC"/>
    <property type="match status" value="1"/>
</dbReference>
<evidence type="ECO:0000256" key="5">
    <source>
        <dbReference type="ARBA" id="ARBA00022801"/>
    </source>
</evidence>
<feature type="transmembrane region" description="Helical" evidence="10">
    <location>
        <begin position="912"/>
        <end position="933"/>
    </location>
</feature>
<dbReference type="InterPro" id="IPR033315">
    <property type="entry name" value="Fan1-like"/>
</dbReference>
<evidence type="ECO:0000313" key="12">
    <source>
        <dbReference type="EMBL" id="CEM11079.1"/>
    </source>
</evidence>
<evidence type="ECO:0000259" key="11">
    <source>
        <dbReference type="SMART" id="SM00990"/>
    </source>
</evidence>
<evidence type="ECO:0000256" key="1">
    <source>
        <dbReference type="ARBA" id="ARBA00000983"/>
    </source>
</evidence>
<dbReference type="Gene3D" id="3.40.1350.10">
    <property type="match status" value="1"/>
</dbReference>
<dbReference type="InterPro" id="IPR049125">
    <property type="entry name" value="FAN1-like_WH"/>
</dbReference>
<feature type="compositionally biased region" description="Polar residues" evidence="9">
    <location>
        <begin position="165"/>
        <end position="182"/>
    </location>
</feature>
<comment type="cofactor">
    <cofactor evidence="8">
        <name>Mg(2+)</name>
        <dbReference type="ChEBI" id="CHEBI:18420"/>
    </cofactor>
    <cofactor evidence="8">
        <name>Mn(2+)</name>
        <dbReference type="ChEBI" id="CHEBI:29035"/>
    </cofactor>
</comment>
<feature type="compositionally biased region" description="Low complexity" evidence="9">
    <location>
        <begin position="841"/>
        <end position="870"/>
    </location>
</feature>
<dbReference type="InterPro" id="IPR049126">
    <property type="entry name" value="FAN1-like_TPR"/>
</dbReference>
<dbReference type="GO" id="GO:0036297">
    <property type="term" value="P:interstrand cross-link repair"/>
    <property type="evidence" value="ECO:0007669"/>
    <property type="project" value="InterPro"/>
</dbReference>
<feature type="domain" description="VRR-NUC" evidence="11">
    <location>
        <begin position="905"/>
        <end position="1043"/>
    </location>
</feature>
<dbReference type="GO" id="GO:0070336">
    <property type="term" value="F:flap-structured DNA binding"/>
    <property type="evidence" value="ECO:0007669"/>
    <property type="project" value="TreeGrafter"/>
</dbReference>
<dbReference type="GO" id="GO:0046872">
    <property type="term" value="F:metal ion binding"/>
    <property type="evidence" value="ECO:0007669"/>
    <property type="project" value="UniProtKB-KW"/>
</dbReference>
<dbReference type="AlphaFoldDB" id="A0A0G4FDX5"/>
<dbReference type="InterPro" id="IPR011856">
    <property type="entry name" value="tRNA_endonuc-like_dom_sf"/>
</dbReference>
<sequence>MTANVEPDPIYIGESDSEEEEAGPLSPIRKLTSAPISSVETPYYLRCFLAVLSDTLLHQRHLFSESELSIVRTFLSVSLQGQCLLVRLLNRHGPWFRVQKLHSYSRDVPNASNTVGELHRCSLLIAYEDAQTQGQGEEATAELHKFIDVDGDGDGEGEGGAGSPLNFSDSPRQNDSEASPCSASGEAADGGGTEGRKWHCLVKSRPALSALHVLSVSELRVTSTLIPDLAVGAQRGGTRTRDSLLEHILRAQQSSAWQPLSDVDWEGAVKRRVMSLAGPLVALRPAVRELFELVKSLYGTLHGDESGVTPLLATVGKVRFPSFQIRATCRVFGDRGEVEAFLAARERERRMDAALMESTKDEETAMRLGDEAEAVVRAFVEAKRERTLSSSKTQKLHHAFLRRFLPEWIEARTAWHSVALLERRRRHGEAVERLRLLLSSSLSFDKRGKFYSRLTINLFRNLEKPREALQRGIEALQEGSMLRVSERREMMRRLRRIAVRVATEEKQGGGKKTFWLSLLPQELRDEVRAESEGAAQKAGAFREKSIFARRLGGTGGDSGQHSLFIGYNDACIRVERLVLQWHRKEGNWRGRHGEGAVLRELFGVLLFEILFGEGGPPDVFLTPYQQAPLDLATEAFYSCRRDRVEARLQEIRTSSPLALRVLTSTAARRLFGLKIRGVSWRLKFEGLDPTGADGVSAAIADAIEDADLVKGFRLRGNSGGRGAHGLGGRRERSKSMPSDKHTENEGQARGGLQQLTLPAFFARKRIKRPEAEDVMISISSDESEREEREKSGDRKEKEEKSEDARETIDERTQNGKRRATVPLQTESSHTAALSPSPPPSLDAHTSAAASASSSVSTAQTATAESGNPPLSHIPPSPPSDLKTTQSGGPGNIPESVEGIPPFFRTDEATRVLYGWMLGFWASCITGPVLAACLGMMARDYAHYSAGLPDLFLWRRKLSVEEEEEREEGDTEGGDSSFLAFLKREGVDLSSVDTEDHALAALPLGEGLFVEVKGPGDRLSEKQKEWLQEISRAGGRGEVCWVVESPPDSGTHSGSGSTQPVVPATVSRASNS</sequence>
<keyword evidence="4 8" id="KW-0479">Metal-binding</keyword>
<feature type="region of interest" description="Disordered" evidence="9">
    <location>
        <begin position="1043"/>
        <end position="1071"/>
    </location>
</feature>
<reference evidence="12" key="1">
    <citation type="submission" date="2014-11" db="EMBL/GenBank/DDBJ databases">
        <authorList>
            <person name="Otto D Thomas"/>
            <person name="Naeem Raeece"/>
        </authorList>
    </citation>
    <scope>NUCLEOTIDE SEQUENCE</scope>
</reference>
<keyword evidence="10" id="KW-1133">Transmembrane helix</keyword>
<protein>
    <recommendedName>
        <fullName evidence="8">Fanconi-associated nuclease</fullName>
        <ecNumber evidence="8">3.1.4.1</ecNumber>
    </recommendedName>
</protein>
<keyword evidence="3 8" id="KW-0540">Nuclease</keyword>
<evidence type="ECO:0000256" key="7">
    <source>
        <dbReference type="ARBA" id="ARBA00023211"/>
    </source>
</evidence>
<dbReference type="Pfam" id="PF08774">
    <property type="entry name" value="VRR_NUC"/>
    <property type="match status" value="1"/>
</dbReference>
<keyword evidence="8" id="KW-0234">DNA repair</keyword>
<keyword evidence="8" id="KW-0539">Nucleus</keyword>
<dbReference type="InterPro" id="IPR014883">
    <property type="entry name" value="VRR_NUC"/>
</dbReference>
<dbReference type="Pfam" id="PF21315">
    <property type="entry name" value="FAN1_HTH"/>
    <property type="match status" value="1"/>
</dbReference>
<evidence type="ECO:0000256" key="6">
    <source>
        <dbReference type="ARBA" id="ARBA00022842"/>
    </source>
</evidence>
<feature type="region of interest" description="Disordered" evidence="9">
    <location>
        <begin position="1"/>
        <end position="26"/>
    </location>
</feature>
<dbReference type="EMBL" id="CDMZ01000290">
    <property type="protein sequence ID" value="CEM11079.1"/>
    <property type="molecule type" value="Genomic_DNA"/>
</dbReference>
<keyword evidence="8" id="KW-0227">DNA damage</keyword>
<dbReference type="Pfam" id="PF21170">
    <property type="entry name" value="FAN1_TPR"/>
    <property type="match status" value="1"/>
</dbReference>
<evidence type="ECO:0000256" key="2">
    <source>
        <dbReference type="ARBA" id="ARBA00005533"/>
    </source>
</evidence>
<name>A0A0G4FDX5_9ALVE</name>
<feature type="region of interest" description="Disordered" evidence="9">
    <location>
        <begin position="717"/>
        <end position="754"/>
    </location>
</feature>
<keyword evidence="5 8" id="KW-0378">Hydrolase</keyword>
<feature type="compositionally biased region" description="Basic and acidic residues" evidence="9">
    <location>
        <begin position="728"/>
        <end position="746"/>
    </location>
</feature>
<dbReference type="PANTHER" id="PTHR15749:SF4">
    <property type="entry name" value="FANCONI-ASSOCIATED NUCLEASE 1"/>
    <property type="match status" value="1"/>
</dbReference>
<dbReference type="GO" id="GO:0005634">
    <property type="term" value="C:nucleus"/>
    <property type="evidence" value="ECO:0007669"/>
    <property type="project" value="UniProtKB-SubCell"/>
</dbReference>
<comment type="similarity">
    <text evidence="2 8">Belongs to the FAN1 family.</text>
</comment>
<organism evidence="12">
    <name type="scientific">Chromera velia CCMP2878</name>
    <dbReference type="NCBI Taxonomy" id="1169474"/>
    <lineage>
        <taxon>Eukaryota</taxon>
        <taxon>Sar</taxon>
        <taxon>Alveolata</taxon>
        <taxon>Colpodellida</taxon>
        <taxon>Chromeraceae</taxon>
        <taxon>Chromera</taxon>
    </lineage>
</organism>
<evidence type="ECO:0000256" key="10">
    <source>
        <dbReference type="SAM" id="Phobius"/>
    </source>
</evidence>
<keyword evidence="7 8" id="KW-0464">Manganese</keyword>
<gene>
    <name evidence="12" type="ORF">Cvel_16412</name>
</gene>
<feature type="compositionally biased region" description="Polar residues" evidence="9">
    <location>
        <begin position="1047"/>
        <end position="1059"/>
    </location>
</feature>
<keyword evidence="6 8" id="KW-0460">Magnesium</keyword>
<dbReference type="GO" id="GO:0004528">
    <property type="term" value="F:phosphodiesterase I activity"/>
    <property type="evidence" value="ECO:0007669"/>
    <property type="project" value="UniProtKB-EC"/>
</dbReference>
<evidence type="ECO:0000256" key="8">
    <source>
        <dbReference type="RuleBase" id="RU365033"/>
    </source>
</evidence>
<dbReference type="GO" id="GO:0017108">
    <property type="term" value="F:5'-flap endonuclease activity"/>
    <property type="evidence" value="ECO:0007669"/>
    <property type="project" value="TreeGrafter"/>
</dbReference>
<dbReference type="PANTHER" id="PTHR15749">
    <property type="entry name" value="FANCONI-ASSOCIATED NUCLEASE 1"/>
    <property type="match status" value="1"/>
</dbReference>
<keyword evidence="10" id="KW-0472">Membrane</keyword>
<dbReference type="VEuPathDB" id="CryptoDB:Cvel_16412"/>
<dbReference type="GO" id="GO:0008409">
    <property type="term" value="F:5'-3' exonuclease activity"/>
    <property type="evidence" value="ECO:0007669"/>
    <property type="project" value="TreeGrafter"/>
</dbReference>
<feature type="compositionally biased region" description="Polar residues" evidence="9">
    <location>
        <begin position="822"/>
        <end position="833"/>
    </location>
</feature>
<dbReference type="EC" id="3.1.4.1" evidence="8"/>
<comment type="subcellular location">
    <subcellularLocation>
        <location evidence="8">Nucleus</location>
    </subcellularLocation>
</comment>
<evidence type="ECO:0000256" key="9">
    <source>
        <dbReference type="SAM" id="MobiDB-lite"/>
    </source>
</evidence>
<feature type="region of interest" description="Disordered" evidence="9">
    <location>
        <begin position="774"/>
        <end position="900"/>
    </location>
</feature>